<sequence>MNNQHTIVVGAALAAAVVAVAEATKASARQTTYSTRSDTCSRIKQSNDMDGWYMRNLRCCKDVFLLVVAKISNRWLLKNEPLHHNTIFDIEDRVAVTLYYVTHGDGFAVAGQIFGISSTRDHCYVSQVVAVILSCLEETVYVPRTTMAWMEIARGFEERGGIPNVVGVIDGCLVMVKRFKGPEGWYCRKGFPAFNMQGVVDDRLRFMSYSIRSGSQNDKCLFNNLNSVSKRTR</sequence>
<protein>
    <recommendedName>
        <fullName evidence="4">DDE Tnp4 domain-containing protein</fullName>
    </recommendedName>
</protein>
<dbReference type="Proteomes" id="UP000481153">
    <property type="component" value="Unassembled WGS sequence"/>
</dbReference>
<accession>A0A6G0XB73</accession>
<feature type="signal peptide" evidence="1">
    <location>
        <begin position="1"/>
        <end position="23"/>
    </location>
</feature>
<name>A0A6G0XB73_9STRA</name>
<reference evidence="2 3" key="1">
    <citation type="submission" date="2019-07" db="EMBL/GenBank/DDBJ databases">
        <title>Genomics analysis of Aphanomyces spp. identifies a new class of oomycete effector associated with host adaptation.</title>
        <authorList>
            <person name="Gaulin E."/>
        </authorList>
    </citation>
    <scope>NUCLEOTIDE SEQUENCE [LARGE SCALE GENOMIC DNA]</scope>
    <source>
        <strain evidence="2 3">ATCC 201684</strain>
    </source>
</reference>
<proteinExistence type="predicted"/>
<evidence type="ECO:0008006" key="4">
    <source>
        <dbReference type="Google" id="ProtNLM"/>
    </source>
</evidence>
<keyword evidence="3" id="KW-1185">Reference proteome</keyword>
<gene>
    <name evidence="2" type="ORF">Ae201684_006574</name>
</gene>
<dbReference type="AlphaFoldDB" id="A0A6G0XB73"/>
<organism evidence="2 3">
    <name type="scientific">Aphanomyces euteiches</name>
    <dbReference type="NCBI Taxonomy" id="100861"/>
    <lineage>
        <taxon>Eukaryota</taxon>
        <taxon>Sar</taxon>
        <taxon>Stramenopiles</taxon>
        <taxon>Oomycota</taxon>
        <taxon>Saprolegniomycetes</taxon>
        <taxon>Saprolegniales</taxon>
        <taxon>Verrucalvaceae</taxon>
        <taxon>Aphanomyces</taxon>
    </lineage>
</organism>
<dbReference type="VEuPathDB" id="FungiDB:AeMF1_018731"/>
<evidence type="ECO:0000313" key="2">
    <source>
        <dbReference type="EMBL" id="KAF0737409.1"/>
    </source>
</evidence>
<feature type="chain" id="PRO_5026038458" description="DDE Tnp4 domain-containing protein" evidence="1">
    <location>
        <begin position="24"/>
        <end position="233"/>
    </location>
</feature>
<keyword evidence="1" id="KW-0732">Signal</keyword>
<dbReference type="EMBL" id="VJMJ01000084">
    <property type="protein sequence ID" value="KAF0737409.1"/>
    <property type="molecule type" value="Genomic_DNA"/>
</dbReference>
<evidence type="ECO:0000313" key="3">
    <source>
        <dbReference type="Proteomes" id="UP000481153"/>
    </source>
</evidence>
<evidence type="ECO:0000256" key="1">
    <source>
        <dbReference type="SAM" id="SignalP"/>
    </source>
</evidence>
<comment type="caution">
    <text evidence="2">The sequence shown here is derived from an EMBL/GenBank/DDBJ whole genome shotgun (WGS) entry which is preliminary data.</text>
</comment>